<evidence type="ECO:0000256" key="4">
    <source>
        <dbReference type="ARBA" id="ARBA00023002"/>
    </source>
</evidence>
<dbReference type="PANTHER" id="PTHR30600">
    <property type="entry name" value="CYTOCHROME C PEROXIDASE-RELATED"/>
    <property type="match status" value="1"/>
</dbReference>
<keyword evidence="7" id="KW-0472">Membrane</keyword>
<dbReference type="SUPFAM" id="SSF46626">
    <property type="entry name" value="Cytochrome c"/>
    <property type="match status" value="2"/>
</dbReference>
<evidence type="ECO:0000256" key="2">
    <source>
        <dbReference type="ARBA" id="ARBA00022617"/>
    </source>
</evidence>
<name>A0A1H9M796_9GAMM</name>
<feature type="domain" description="Cytochrome c" evidence="8">
    <location>
        <begin position="254"/>
        <end position="389"/>
    </location>
</feature>
<protein>
    <submittedName>
        <fullName evidence="9">Cytochrome c peroxidase</fullName>
    </submittedName>
</protein>
<feature type="domain" description="Cytochrome c" evidence="8">
    <location>
        <begin position="99"/>
        <end position="228"/>
    </location>
</feature>
<keyword evidence="9" id="KW-0575">Peroxidase</keyword>
<evidence type="ECO:0000259" key="8">
    <source>
        <dbReference type="PROSITE" id="PS51007"/>
    </source>
</evidence>
<keyword evidence="5 6" id="KW-0408">Iron</keyword>
<dbReference type="InterPro" id="IPR036909">
    <property type="entry name" value="Cyt_c-like_dom_sf"/>
</dbReference>
<reference evidence="10" key="1">
    <citation type="submission" date="2016-10" db="EMBL/GenBank/DDBJ databases">
        <authorList>
            <person name="Varghese N."/>
            <person name="Submissions S."/>
        </authorList>
    </citation>
    <scope>NUCLEOTIDE SEQUENCE [LARGE SCALE GENOMIC DNA]</scope>
    <source>
        <strain evidence="10">DSM 18887</strain>
    </source>
</reference>
<dbReference type="GO" id="GO:0004130">
    <property type="term" value="F:cytochrome-c peroxidase activity"/>
    <property type="evidence" value="ECO:0007669"/>
    <property type="project" value="TreeGrafter"/>
</dbReference>
<evidence type="ECO:0000313" key="10">
    <source>
        <dbReference type="Proteomes" id="UP000198749"/>
    </source>
</evidence>
<dbReference type="STRING" id="355243.SAMN03080615_04290"/>
<dbReference type="InterPro" id="IPR009056">
    <property type="entry name" value="Cyt_c-like_dom"/>
</dbReference>
<keyword evidence="2 6" id="KW-0349">Heme</keyword>
<evidence type="ECO:0000256" key="6">
    <source>
        <dbReference type="PROSITE-ProRule" id="PRU00433"/>
    </source>
</evidence>
<dbReference type="Gene3D" id="1.10.760.10">
    <property type="entry name" value="Cytochrome c-like domain"/>
    <property type="match status" value="2"/>
</dbReference>
<dbReference type="AlphaFoldDB" id="A0A1H9M796"/>
<dbReference type="Pfam" id="PF03150">
    <property type="entry name" value="CCP_MauG"/>
    <property type="match status" value="1"/>
</dbReference>
<organism evidence="9 10">
    <name type="scientific">Amphritea atlantica</name>
    <dbReference type="NCBI Taxonomy" id="355243"/>
    <lineage>
        <taxon>Bacteria</taxon>
        <taxon>Pseudomonadati</taxon>
        <taxon>Pseudomonadota</taxon>
        <taxon>Gammaproteobacteria</taxon>
        <taxon>Oceanospirillales</taxon>
        <taxon>Oceanospirillaceae</taxon>
        <taxon>Amphritea</taxon>
    </lineage>
</organism>
<evidence type="ECO:0000256" key="3">
    <source>
        <dbReference type="ARBA" id="ARBA00022723"/>
    </source>
</evidence>
<sequence>MTDVRESTATQAGVRNRRVGHWLMLVAVSVMLVILGIKLAVYSFLKSVPDDFFARQAPDLRPAIPDSVVMQALEPVPGYLWQTLPADAPAPLENPTTAAKIALGEKLFFDKNLSLDRTLACASCHELYSYAGTDGAPVSTGINGQKGNRNAPTVWNAAFQKRLFWDGRVASLEQQAIKPFLNPIEMGMLSPVQIVERVKEQAAYQPDFAAAFADEPDITIANIVRAIASYERSLITNDSPYDDYVRGDSAALTEQQLSGMVLFEKTGCVHCHFGPNFSAASIYNSGLPFRVFPANPDPITQQYGLNTESDGPTVWRVPSLRNVALTGPWFHNGAVDDLHDVVRIMARTQLARSQKRSFQWSAKKLGIIENPDLTDQQVEDIVAFLKALSSRRLTSAERQHLTTRSGGSER</sequence>
<keyword evidence="4" id="KW-0560">Oxidoreductase</keyword>
<feature type="transmembrane region" description="Helical" evidence="7">
    <location>
        <begin position="21"/>
        <end position="45"/>
    </location>
</feature>
<dbReference type="PROSITE" id="PS51007">
    <property type="entry name" value="CYTC"/>
    <property type="match status" value="2"/>
</dbReference>
<gene>
    <name evidence="9" type="ORF">SAMN03080615_04290</name>
</gene>
<dbReference type="GO" id="GO:0030313">
    <property type="term" value="C:cell envelope"/>
    <property type="evidence" value="ECO:0007669"/>
    <property type="project" value="UniProtKB-SubCell"/>
</dbReference>
<keyword evidence="7" id="KW-1133">Transmembrane helix</keyword>
<dbReference type="EMBL" id="FOGB01000023">
    <property type="protein sequence ID" value="SER19558.1"/>
    <property type="molecule type" value="Genomic_DNA"/>
</dbReference>
<keyword evidence="3 6" id="KW-0479">Metal-binding</keyword>
<evidence type="ECO:0000256" key="5">
    <source>
        <dbReference type="ARBA" id="ARBA00023004"/>
    </source>
</evidence>
<accession>A0A1H9M796</accession>
<dbReference type="InterPro" id="IPR004852">
    <property type="entry name" value="Di-haem_cyt_c_peroxidsae"/>
</dbReference>
<keyword evidence="10" id="KW-1185">Reference proteome</keyword>
<dbReference type="GO" id="GO:0046872">
    <property type="term" value="F:metal ion binding"/>
    <property type="evidence" value="ECO:0007669"/>
    <property type="project" value="UniProtKB-KW"/>
</dbReference>
<dbReference type="GO" id="GO:0020037">
    <property type="term" value="F:heme binding"/>
    <property type="evidence" value="ECO:0007669"/>
    <property type="project" value="InterPro"/>
</dbReference>
<evidence type="ECO:0000256" key="1">
    <source>
        <dbReference type="ARBA" id="ARBA00004196"/>
    </source>
</evidence>
<comment type="subcellular location">
    <subcellularLocation>
        <location evidence="1">Cell envelope</location>
    </subcellularLocation>
</comment>
<evidence type="ECO:0000313" key="9">
    <source>
        <dbReference type="EMBL" id="SER19558.1"/>
    </source>
</evidence>
<evidence type="ECO:0000256" key="7">
    <source>
        <dbReference type="SAM" id="Phobius"/>
    </source>
</evidence>
<dbReference type="InterPro" id="IPR051395">
    <property type="entry name" value="Cytochrome_c_Peroxidase/MauG"/>
</dbReference>
<keyword evidence="7" id="KW-0812">Transmembrane</keyword>
<proteinExistence type="predicted"/>
<dbReference type="GO" id="GO:0009055">
    <property type="term" value="F:electron transfer activity"/>
    <property type="evidence" value="ECO:0007669"/>
    <property type="project" value="InterPro"/>
</dbReference>
<dbReference type="Proteomes" id="UP000198749">
    <property type="component" value="Unassembled WGS sequence"/>
</dbReference>